<dbReference type="PANTHER" id="PTHR48228:SF5">
    <property type="entry name" value="ALPHA-METHYLACYL-COA RACEMASE"/>
    <property type="match status" value="1"/>
</dbReference>
<accession>A0A556AWK2</accession>
<dbReference type="RefSeq" id="WP_143947269.1">
    <property type="nucleotide sequence ID" value="NZ_BAABMB010000001.1"/>
</dbReference>
<dbReference type="InterPro" id="IPR023606">
    <property type="entry name" value="CoA-Trfase_III_dom_1_sf"/>
</dbReference>
<dbReference type="Gene3D" id="3.40.50.10540">
    <property type="entry name" value="Crotonobetainyl-coa:carnitine coa-transferase, domain 1"/>
    <property type="match status" value="1"/>
</dbReference>
<keyword evidence="3" id="KW-1185">Reference proteome</keyword>
<dbReference type="InterPro" id="IPR044855">
    <property type="entry name" value="CoA-Trfase_III_dom3_sf"/>
</dbReference>
<evidence type="ECO:0000256" key="1">
    <source>
        <dbReference type="SAM" id="MobiDB-lite"/>
    </source>
</evidence>
<dbReference type="GO" id="GO:0016740">
    <property type="term" value="F:transferase activity"/>
    <property type="evidence" value="ECO:0007669"/>
    <property type="project" value="UniProtKB-KW"/>
</dbReference>
<organism evidence="2 3">
    <name type="scientific">Verticiella sediminum</name>
    <dbReference type="NCBI Taxonomy" id="1247510"/>
    <lineage>
        <taxon>Bacteria</taxon>
        <taxon>Pseudomonadati</taxon>
        <taxon>Pseudomonadota</taxon>
        <taxon>Betaproteobacteria</taxon>
        <taxon>Burkholderiales</taxon>
        <taxon>Alcaligenaceae</taxon>
        <taxon>Verticiella</taxon>
    </lineage>
</organism>
<dbReference type="PANTHER" id="PTHR48228">
    <property type="entry name" value="SUCCINYL-COA--D-CITRAMALATE COA-TRANSFERASE"/>
    <property type="match status" value="1"/>
</dbReference>
<reference evidence="2 3" key="1">
    <citation type="submission" date="2019-07" db="EMBL/GenBank/DDBJ databases">
        <title>Qingshengfaniella alkalisoli gen. nov., sp. nov., isolated from saline soil.</title>
        <authorList>
            <person name="Xu L."/>
            <person name="Huang X.-X."/>
            <person name="Sun J.-Q."/>
        </authorList>
    </citation>
    <scope>NUCLEOTIDE SEQUENCE [LARGE SCALE GENOMIC DNA]</scope>
    <source>
        <strain evidence="2 3">DSM 27279</strain>
    </source>
</reference>
<dbReference type="Proteomes" id="UP000318405">
    <property type="component" value="Unassembled WGS sequence"/>
</dbReference>
<dbReference type="InterPro" id="IPR050509">
    <property type="entry name" value="CoA-transferase_III"/>
</dbReference>
<dbReference type="Gene3D" id="3.30.1540.10">
    <property type="entry name" value="formyl-coa transferase, domain 3"/>
    <property type="match status" value="1"/>
</dbReference>
<proteinExistence type="predicted"/>
<sequence>MPGSAFPTAQPAAPLDGLVVLDFSELLPGPFFTQNLADLGATVIRVERPPHGDNLRRMAPHLYAAVNRGKQSFLVDLREPGQRARVMDWVGRADVLVESYRPGVMAKYGLDPASLRERHPRLVYVSLSGYGHDGPDAALPGHDANYLAAAGVLALAGTPDGPPINGAGVPVADLAGATYATAALMTALYQRERTGRGQHLDVALTDGPLHWMNPRLAALRVEPGGGDTQAKRQRMGRAAYGVFACRDGYITIGALEDHFWRRLAASLDLGEYGGEAYARAPARQARAQAINARLAQACAAWDTDALMAHLTRADVPAMPVRDPATLHEVPHFVARGMYADTEAGPMCRFPVRIDGMPPTPTTAAALRTEGEPEFPAQRPRA</sequence>
<name>A0A556AWK2_9BURK</name>
<evidence type="ECO:0000313" key="3">
    <source>
        <dbReference type="Proteomes" id="UP000318405"/>
    </source>
</evidence>
<evidence type="ECO:0000313" key="2">
    <source>
        <dbReference type="EMBL" id="TSH97314.1"/>
    </source>
</evidence>
<feature type="region of interest" description="Disordered" evidence="1">
    <location>
        <begin position="362"/>
        <end position="381"/>
    </location>
</feature>
<dbReference type="SUPFAM" id="SSF89796">
    <property type="entry name" value="CoA-transferase family III (CaiB/BaiF)"/>
    <property type="match status" value="1"/>
</dbReference>
<dbReference type="AlphaFoldDB" id="A0A556AWK2"/>
<dbReference type="OrthoDB" id="5294844at2"/>
<dbReference type="EMBL" id="VLTJ01000010">
    <property type="protein sequence ID" value="TSH97314.1"/>
    <property type="molecule type" value="Genomic_DNA"/>
</dbReference>
<comment type="caution">
    <text evidence="2">The sequence shown here is derived from an EMBL/GenBank/DDBJ whole genome shotgun (WGS) entry which is preliminary data.</text>
</comment>
<keyword evidence="2" id="KW-0808">Transferase</keyword>
<dbReference type="InterPro" id="IPR003673">
    <property type="entry name" value="CoA-Trfase_fam_III"/>
</dbReference>
<dbReference type="Pfam" id="PF02515">
    <property type="entry name" value="CoA_transf_3"/>
    <property type="match status" value="1"/>
</dbReference>
<protein>
    <submittedName>
        <fullName evidence="2">CoA transferase</fullName>
    </submittedName>
</protein>
<gene>
    <name evidence="2" type="ORF">FOZ76_06175</name>
</gene>